<feature type="region of interest" description="Disordered" evidence="6">
    <location>
        <begin position="1811"/>
        <end position="1834"/>
    </location>
</feature>
<dbReference type="SMART" id="SM00537">
    <property type="entry name" value="DCX"/>
    <property type="match status" value="2"/>
</dbReference>
<feature type="region of interest" description="Disordered" evidence="6">
    <location>
        <begin position="899"/>
        <end position="929"/>
    </location>
</feature>
<keyword evidence="5" id="KW-0966">Cell projection</keyword>
<dbReference type="SUPFAM" id="SSF89837">
    <property type="entry name" value="Doublecortin (DC)"/>
    <property type="match status" value="2"/>
</dbReference>
<feature type="region of interest" description="Disordered" evidence="6">
    <location>
        <begin position="229"/>
        <end position="263"/>
    </location>
</feature>
<evidence type="ECO:0000259" key="7">
    <source>
        <dbReference type="PROSITE" id="PS50309"/>
    </source>
</evidence>
<feature type="compositionally biased region" description="Polar residues" evidence="6">
    <location>
        <begin position="236"/>
        <end position="260"/>
    </location>
</feature>
<feature type="compositionally biased region" description="Basic and acidic residues" evidence="6">
    <location>
        <begin position="1300"/>
        <end position="1310"/>
    </location>
</feature>
<feature type="compositionally biased region" description="Polar residues" evidence="6">
    <location>
        <begin position="973"/>
        <end position="987"/>
    </location>
</feature>
<feature type="compositionally biased region" description="Polar residues" evidence="6">
    <location>
        <begin position="1314"/>
        <end position="1323"/>
    </location>
</feature>
<keyword evidence="9" id="KW-1185">Reference proteome</keyword>
<comment type="caution">
    <text evidence="8">The sequence shown here is derived from an EMBL/GenBank/DDBJ whole genome shotgun (WGS) entry which is preliminary data.</text>
</comment>
<accession>A0AAD5ALK0</accession>
<feature type="compositionally biased region" description="Basic and acidic residues" evidence="6">
    <location>
        <begin position="1607"/>
        <end position="1622"/>
    </location>
</feature>
<feature type="region of interest" description="Disordered" evidence="6">
    <location>
        <begin position="1207"/>
        <end position="1324"/>
    </location>
</feature>
<dbReference type="GO" id="GO:0035556">
    <property type="term" value="P:intracellular signal transduction"/>
    <property type="evidence" value="ECO:0007669"/>
    <property type="project" value="InterPro"/>
</dbReference>
<feature type="domain" description="Doublecortin" evidence="7">
    <location>
        <begin position="1"/>
        <end position="66"/>
    </location>
</feature>
<feature type="compositionally biased region" description="Basic and acidic residues" evidence="6">
    <location>
        <begin position="2130"/>
        <end position="2140"/>
    </location>
</feature>
<evidence type="ECO:0000313" key="9">
    <source>
        <dbReference type="Proteomes" id="UP001205998"/>
    </source>
</evidence>
<protein>
    <submittedName>
        <fullName evidence="8">Retinitis pigmentosa 1-like 1 protein isoform X1</fullName>
    </submittedName>
</protein>
<feature type="compositionally biased region" description="Low complexity" evidence="6">
    <location>
        <begin position="1587"/>
        <end position="1596"/>
    </location>
</feature>
<dbReference type="InterPro" id="IPR036572">
    <property type="entry name" value="Doublecortin_dom_sf"/>
</dbReference>
<feature type="region of interest" description="Disordered" evidence="6">
    <location>
        <begin position="639"/>
        <end position="690"/>
    </location>
</feature>
<feature type="region of interest" description="Disordered" evidence="6">
    <location>
        <begin position="1587"/>
        <end position="1622"/>
    </location>
</feature>
<comment type="subcellular location">
    <subcellularLocation>
        <location evidence="1">Cell projection</location>
    </subcellularLocation>
    <subcellularLocation>
        <location evidence="2">Cytoplasm</location>
    </subcellularLocation>
</comment>
<dbReference type="Pfam" id="PF03607">
    <property type="entry name" value="DCX"/>
    <property type="match status" value="2"/>
</dbReference>
<feature type="compositionally biased region" description="Acidic residues" evidence="6">
    <location>
        <begin position="2049"/>
        <end position="2068"/>
    </location>
</feature>
<feature type="compositionally biased region" description="Low complexity" evidence="6">
    <location>
        <begin position="1249"/>
        <end position="1261"/>
    </location>
</feature>
<feature type="region of interest" description="Disordered" evidence="6">
    <location>
        <begin position="973"/>
        <end position="1009"/>
    </location>
</feature>
<keyword evidence="3" id="KW-0963">Cytoplasm</keyword>
<dbReference type="PANTHER" id="PTHR23005:SF3">
    <property type="entry name" value="RETINITIS PIGMENTOSA 1-LIKE 1 PROTEIN"/>
    <property type="match status" value="1"/>
</dbReference>
<dbReference type="EMBL" id="MU551677">
    <property type="protein sequence ID" value="KAI5618934.1"/>
    <property type="molecule type" value="Genomic_DNA"/>
</dbReference>
<evidence type="ECO:0000313" key="8">
    <source>
        <dbReference type="EMBL" id="KAI5618934.1"/>
    </source>
</evidence>
<reference evidence="8" key="1">
    <citation type="submission" date="2018-07" db="EMBL/GenBank/DDBJ databases">
        <title>Comparative genomics of catfishes provides insights into carnivory and benthic adaptation.</title>
        <authorList>
            <person name="Zhang Y."/>
            <person name="Wang D."/>
            <person name="Peng Z."/>
            <person name="Zheng S."/>
            <person name="Shao F."/>
            <person name="Tao W."/>
        </authorList>
    </citation>
    <scope>NUCLEOTIDE SEQUENCE</scope>
    <source>
        <strain evidence="8">Chongqing</strain>
    </source>
</reference>
<evidence type="ECO:0000256" key="2">
    <source>
        <dbReference type="ARBA" id="ARBA00004496"/>
    </source>
</evidence>
<dbReference type="PROSITE" id="PS50309">
    <property type="entry name" value="DC"/>
    <property type="match status" value="2"/>
</dbReference>
<dbReference type="GO" id="GO:0005930">
    <property type="term" value="C:axoneme"/>
    <property type="evidence" value="ECO:0007669"/>
    <property type="project" value="TreeGrafter"/>
</dbReference>
<dbReference type="CDD" id="cd17148">
    <property type="entry name" value="DCX2_RP1L1"/>
    <property type="match status" value="1"/>
</dbReference>
<name>A0AAD5ALK0_SILAS</name>
<feature type="compositionally biased region" description="Polar residues" evidence="6">
    <location>
        <begin position="918"/>
        <end position="929"/>
    </location>
</feature>
<sequence>MPIHKRSFKCFGALLDDLSQKMPLPFGVRTITTPRGTHAIQSLEQLQDGACYLCSDRHYVKPIDMEVAGKRPAVWHHSYPLNPRRKPSRPDEPPTEYSAHHYYRQPKKIVLVKNSDPAVRRSIILNRKRARSLRVFMDEISELMQCHVRKLYTLEGRKIDSTQSLMQCPSVLVCVGREPFKPQLLENLRKNSEEKLPGIGARSHSSIYSEGHDSKKNVNFGLEAKKSVIHPRSDSSNKSTRFSLSSGKSYANGSGMTSGQPGCVTKEVVMKDDVEKRVLINKDGSLSVEMKVRFRLVNDETLQWSTEIKKLPTSTNECNPLEETDPHSHCLQNKAVYSEPESNAECGAEEACSSKCHQMDCMESYCQNCCNHSQGYDIWKNPLHKDNGTCGTRSCSNSAESSDKIMHQKASVDSVYTVSRSSEEYTEHVVETSCFQQTIEERDTRINYCSTSHCCSQSEVSTSTTKCNIPIDNCKSNTKRICQHNGHTKTDNAQSDHLYKAKNVKEHLNSSTCNSFIIESFIKKKDDDYDDLSPSISRASQQCSKQYKQFACVHCYGRQQSQNVQSSFIPPKASSCTADALKSKSMYATPELNQGVHADTNSMDCAMSSVSNVSSMFQCCCSQCREAASSILESDLQRGLKKEGQNSMSDESNVSNKFQSRTNSAWKVTSDNGAQKAYKEKKNSGNRSVMSTNTCSSVKSTVCPCCGGCGRLISTLPSNIQDKLVQEAEEVGEVKPSCQRSSTGSERSNKCRHCAPQSESAMSNILENTEHDQNNIAEVVVRHACSQRALFDLSDHFTDSEQCIKSNQHVCERSSIAEVISENAGLDDVEGRTESDMTMKSIVNAKTISDILDKLTASETENQIAEEIGHLYIAQENKIKAENVMQDFDISTKERIPSVMSLKTHSSKDSDKSHKSSIQDTETASPPVTARSITCTSHVKTNSERSKIVLCKSDRVTVKSNACSEKDFESVLNPTDMSTGQETTQKTNDAKCSLRNSSPAAPLSPKPPITIENYNQALSVKQINSKTSSKSRCDKCHCSSNRCVEKASNSHLGEFKSPALHGIIDEPLSPTTTTSISLGLGEEQRSEDLNEQSMGNISQIFNEPVCLSEKYTMEPYALDAINNSAITETKERVKTALSTSSMVSDKTKESNFMPVSCKTPEVIFGAISESIISTKLKTESKTESQLLQNDDDQNISIISASSSKSSQNKITFRKDTSHGAATSKDKCTAKSKERSSSNLGIKEARIPDSNSATSVISSKTSKSGKKLTPKNKYVTESQVSQKCTAPDSHGDSVLSPSPDLLKDKDTDAKTSSKRAGSSTSNKNYVLEQLQDRDSNCKCSRGYKQRTICDTSQNKTENHCKESLMPSCLPNASPTDVINDWLKNIPNDGPMYEMEDEFNKELDANPLHISAVEEEGCFRNEFGELSLKPVKVKEYQETGGHESADTGTEDKNTTRNAKLPHMAFQTLADNSDCSHLSQKITNRENVKKNCQSSIQVMKVLLSPKLDRCNSLPEVSPTYGKKLSTSAKGLLDCLANLQMIDPDPKIYDKYSEIISTLQVLWINKPSETMQDNRTMQVCSAEDEVNLRSSSGVDLSSGSIGSGKGSITGRLEKSESAQGRESEIAEQKVFPQIQRAGENINTSIVSSDPITPDIAERVRCSPEHENLIDKVQKDEGIKVTDNVLQTDEQIIDLKDIMGISTGTSENSENIKSGAVADKETNPSEYYNSRTLPSDQKGQLTKIISQDPDPVWVLSLLRKLEKQFMSHYVNAIAEFKVRWDLNDNETLNLMISELKEEVHKRIQCTINRELQKIRSRAGRTPRPPANMLSRDSTVQTEQRRRRLKVMQNKLINASKCEDMNTASGTEFSDQRSEEEYCPCETCVKKKVVSRVVQCAEALSVAPVLKDFDLKTILQTKKHPLVCTPVQSKLDEQKVQKEGYDSSNLQDKNNFEVVYEDNNVDIITKHIGKDYIFIKGETKDEIITEYGIQACENHEGWKTAKDEPVDQEDDGQAANIFYNDTDEADSKTKREKYEIGENLENKSTVKKDNKVMNEDCDEAEEATEGNTTADEELSVEKDSSNEVAAEKKGTQSSGMEKQEENTLKENKSNDERAEEEVSEGETNKEGEFGEDEKEERDATEEKAEIPAESEGTAYRTGEETQSAKEGKISRDE</sequence>
<dbReference type="InterPro" id="IPR003533">
    <property type="entry name" value="Doublecortin_dom"/>
</dbReference>
<evidence type="ECO:0000256" key="6">
    <source>
        <dbReference type="SAM" id="MobiDB-lite"/>
    </source>
</evidence>
<feature type="region of interest" description="Disordered" evidence="6">
    <location>
        <begin position="78"/>
        <end position="98"/>
    </location>
</feature>
<dbReference type="Proteomes" id="UP001205998">
    <property type="component" value="Unassembled WGS sequence"/>
</dbReference>
<feature type="domain" description="Doublecortin" evidence="7">
    <location>
        <begin position="107"/>
        <end position="186"/>
    </location>
</feature>
<organism evidence="8 9">
    <name type="scientific">Silurus asotus</name>
    <name type="common">Amur catfish</name>
    <name type="synonym">Parasilurus asotus</name>
    <dbReference type="NCBI Taxonomy" id="30991"/>
    <lineage>
        <taxon>Eukaryota</taxon>
        <taxon>Metazoa</taxon>
        <taxon>Chordata</taxon>
        <taxon>Craniata</taxon>
        <taxon>Vertebrata</taxon>
        <taxon>Euteleostomi</taxon>
        <taxon>Actinopterygii</taxon>
        <taxon>Neopterygii</taxon>
        <taxon>Teleostei</taxon>
        <taxon>Ostariophysi</taxon>
        <taxon>Siluriformes</taxon>
        <taxon>Siluridae</taxon>
        <taxon>Silurus</taxon>
    </lineage>
</organism>
<feature type="compositionally biased region" description="Basic and acidic residues" evidence="6">
    <location>
        <begin position="2151"/>
        <end position="2167"/>
    </location>
</feature>
<evidence type="ECO:0000256" key="5">
    <source>
        <dbReference type="ARBA" id="ARBA00023273"/>
    </source>
</evidence>
<evidence type="ECO:0000256" key="3">
    <source>
        <dbReference type="ARBA" id="ARBA00022490"/>
    </source>
</evidence>
<dbReference type="GO" id="GO:0060041">
    <property type="term" value="P:retina development in camera-type eye"/>
    <property type="evidence" value="ECO:0007669"/>
    <property type="project" value="TreeGrafter"/>
</dbReference>
<proteinExistence type="predicted"/>
<feature type="compositionally biased region" description="Basic and acidic residues" evidence="6">
    <location>
        <begin position="2091"/>
        <end position="2106"/>
    </location>
</feature>
<feature type="region of interest" description="Disordered" evidence="6">
    <location>
        <begin position="1699"/>
        <end position="1718"/>
    </location>
</feature>
<evidence type="ECO:0000256" key="4">
    <source>
        <dbReference type="ARBA" id="ARBA00022737"/>
    </source>
</evidence>
<dbReference type="GO" id="GO:0035082">
    <property type="term" value="P:axoneme assembly"/>
    <property type="evidence" value="ECO:0007669"/>
    <property type="project" value="TreeGrafter"/>
</dbReference>
<dbReference type="GO" id="GO:0042461">
    <property type="term" value="P:photoreceptor cell development"/>
    <property type="evidence" value="ECO:0007669"/>
    <property type="project" value="TreeGrafter"/>
</dbReference>
<feature type="compositionally biased region" description="Basic and acidic residues" evidence="6">
    <location>
        <begin position="1212"/>
        <end position="1235"/>
    </location>
</feature>
<feature type="region of interest" description="Disordered" evidence="6">
    <location>
        <begin position="2040"/>
        <end position="2167"/>
    </location>
</feature>
<feature type="compositionally biased region" description="Basic and acidic residues" evidence="6">
    <location>
        <begin position="2069"/>
        <end position="2084"/>
    </location>
</feature>
<keyword evidence="4" id="KW-0677">Repeat</keyword>
<feature type="compositionally biased region" description="Polar residues" evidence="6">
    <location>
        <begin position="645"/>
        <end position="673"/>
    </location>
</feature>
<dbReference type="PANTHER" id="PTHR23005">
    <property type="entry name" value="RETINITIS PIGMENTOSA 1 PROTEIN"/>
    <property type="match status" value="1"/>
</dbReference>
<evidence type="ECO:0000256" key="1">
    <source>
        <dbReference type="ARBA" id="ARBA00004316"/>
    </source>
</evidence>
<dbReference type="Gene3D" id="3.10.20.230">
    <property type="entry name" value="Doublecortin domain"/>
    <property type="match status" value="2"/>
</dbReference>
<gene>
    <name evidence="8" type="ORF">C0J50_21605</name>
</gene>
<feature type="compositionally biased region" description="Polar residues" evidence="6">
    <location>
        <begin position="1274"/>
        <end position="1283"/>
    </location>
</feature>